<feature type="compositionally biased region" description="Polar residues" evidence="1">
    <location>
        <begin position="372"/>
        <end position="418"/>
    </location>
</feature>
<protein>
    <submittedName>
        <fullName evidence="2">Uncharacterized protein</fullName>
    </submittedName>
</protein>
<proteinExistence type="predicted"/>
<dbReference type="OMA" id="MPKYIEP"/>
<feature type="compositionally biased region" description="Polar residues" evidence="1">
    <location>
        <begin position="73"/>
        <end position="87"/>
    </location>
</feature>
<feature type="compositionally biased region" description="Polar residues" evidence="1">
    <location>
        <begin position="337"/>
        <end position="346"/>
    </location>
</feature>
<feature type="compositionally biased region" description="Basic residues" evidence="1">
    <location>
        <begin position="506"/>
        <end position="519"/>
    </location>
</feature>
<dbReference type="OrthoDB" id="48651at2759"/>
<feature type="compositionally biased region" description="Basic and acidic residues" evidence="1">
    <location>
        <begin position="770"/>
        <end position="796"/>
    </location>
</feature>
<reference evidence="3" key="1">
    <citation type="submission" date="2011-07" db="EMBL/GenBank/DDBJ databases">
        <authorList>
            <consortium name="Caenorhabditis brenneri Sequencing and Analysis Consortium"/>
            <person name="Wilson R.K."/>
        </authorList>
    </citation>
    <scope>NUCLEOTIDE SEQUENCE [LARGE SCALE GENOMIC DNA]</scope>
    <source>
        <strain evidence="3">PB2801</strain>
    </source>
</reference>
<organism evidence="3">
    <name type="scientific">Caenorhabditis brenneri</name>
    <name type="common">Nematode worm</name>
    <dbReference type="NCBI Taxonomy" id="135651"/>
    <lineage>
        <taxon>Eukaryota</taxon>
        <taxon>Metazoa</taxon>
        <taxon>Ecdysozoa</taxon>
        <taxon>Nematoda</taxon>
        <taxon>Chromadorea</taxon>
        <taxon>Rhabditida</taxon>
        <taxon>Rhabditina</taxon>
        <taxon>Rhabditomorpha</taxon>
        <taxon>Rhabditoidea</taxon>
        <taxon>Rhabditidae</taxon>
        <taxon>Peloderinae</taxon>
        <taxon>Caenorhabditis</taxon>
    </lineage>
</organism>
<feature type="compositionally biased region" description="Polar residues" evidence="1">
    <location>
        <begin position="740"/>
        <end position="759"/>
    </location>
</feature>
<feature type="compositionally biased region" description="Basic and acidic residues" evidence="1">
    <location>
        <begin position="147"/>
        <end position="156"/>
    </location>
</feature>
<feature type="region of interest" description="Disordered" evidence="1">
    <location>
        <begin position="452"/>
        <end position="850"/>
    </location>
</feature>
<feature type="region of interest" description="Disordered" evidence="1">
    <location>
        <begin position="1"/>
        <end position="101"/>
    </location>
</feature>
<dbReference type="FunCoup" id="G0MVT6">
    <property type="interactions" value="1187"/>
</dbReference>
<feature type="compositionally biased region" description="Basic and acidic residues" evidence="1">
    <location>
        <begin position="1"/>
        <end position="16"/>
    </location>
</feature>
<dbReference type="GO" id="GO:0003676">
    <property type="term" value="F:nucleic acid binding"/>
    <property type="evidence" value="ECO:0007669"/>
    <property type="project" value="InterPro"/>
</dbReference>
<feature type="compositionally biased region" description="Polar residues" evidence="1">
    <location>
        <begin position="568"/>
        <end position="580"/>
    </location>
</feature>
<feature type="region of interest" description="Disordered" evidence="1">
    <location>
        <begin position="122"/>
        <end position="156"/>
    </location>
</feature>
<feature type="compositionally biased region" description="Basic and acidic residues" evidence="1">
    <location>
        <begin position="241"/>
        <end position="261"/>
    </location>
</feature>
<evidence type="ECO:0000313" key="2">
    <source>
        <dbReference type="EMBL" id="EGT45325.1"/>
    </source>
</evidence>
<feature type="compositionally biased region" description="Polar residues" evidence="1">
    <location>
        <begin position="265"/>
        <end position="274"/>
    </location>
</feature>
<dbReference type="EMBL" id="GL379815">
    <property type="protein sequence ID" value="EGT45325.1"/>
    <property type="molecule type" value="Genomic_DNA"/>
</dbReference>
<feature type="compositionally biased region" description="Acidic residues" evidence="1">
    <location>
        <begin position="122"/>
        <end position="136"/>
    </location>
</feature>
<keyword evidence="3" id="KW-1185">Reference proteome</keyword>
<dbReference type="STRING" id="135651.G0MVT6"/>
<name>G0MVT6_CAEBE</name>
<feature type="compositionally biased region" description="Polar residues" evidence="1">
    <location>
        <begin position="315"/>
        <end position="326"/>
    </location>
</feature>
<dbReference type="Proteomes" id="UP000008068">
    <property type="component" value="Unassembled WGS sequence"/>
</dbReference>
<feature type="compositionally biased region" description="Low complexity" evidence="1">
    <location>
        <begin position="685"/>
        <end position="695"/>
    </location>
</feature>
<feature type="compositionally biased region" description="Low complexity" evidence="1">
    <location>
        <begin position="30"/>
        <end position="40"/>
    </location>
</feature>
<feature type="compositionally biased region" description="Basic residues" evidence="1">
    <location>
        <begin position="818"/>
        <end position="828"/>
    </location>
</feature>
<dbReference type="InterPro" id="IPR035979">
    <property type="entry name" value="RBD_domain_sf"/>
</dbReference>
<feature type="compositionally biased region" description="Basic and acidic residues" evidence="1">
    <location>
        <begin position="535"/>
        <end position="550"/>
    </location>
</feature>
<feature type="compositionally biased region" description="Basic and acidic residues" evidence="1">
    <location>
        <begin position="463"/>
        <end position="476"/>
    </location>
</feature>
<feature type="compositionally biased region" description="Low complexity" evidence="1">
    <location>
        <begin position="495"/>
        <end position="505"/>
    </location>
</feature>
<evidence type="ECO:0000256" key="1">
    <source>
        <dbReference type="SAM" id="MobiDB-lite"/>
    </source>
</evidence>
<dbReference type="SUPFAM" id="SSF54928">
    <property type="entry name" value="RNA-binding domain, RBD"/>
    <property type="match status" value="1"/>
</dbReference>
<sequence>MRIDERNLMDSIKESKLLSPSDFPRTPSCSPRKLLTTTPSPRRPPPPLDDPSLQSIRIAVDRLSAAGSPYKKSPQNLNKSRSSSKMSVTEPADSGSGQKAQQILQVCEENVSSWAQMMEEEEFPQDLDEDGTDEVDGGVTGDSSLSPERRRNIPEHPPFRAQITNISSTHVEEELIFYFGGDNIKHVDFRKEDGNAEFEFHNKDGLLHALTRHDKEFKERVLKVFVRQNRESLGRVTSRYSSDRQYESTDSHFSQRREFQKNRNHYNSQSSLNSDRGGGRYDRGNRNNYQGYGTMPAGGFYDRRGGNRSGHGGYSNDSRFNNNNGSFRAPRNPGYDRQNSGPQYNHQYREHEEHPGPLQRSGSYQHHRSSNDCRFSQGYHQQPAGSISARSRTESHSTNQQHFDNGFSRASSRLSVATASEEPAAVKKVSSNPFGDAKPVDTQAKLLELEKRRAEKSSQQSHKSTEDQAVGDHENTAPDTTQSTRSSTSGHKQPQHGGYHNQQRGGNHHHRGGPHHHQQQHSYEQGAPPGSVVIKKRESIDHQHEKKDEEVPPVDPIQYPTSDVKKMSTASDSAQSDMNKSTSSDLPPHPSHSTSSSHHRGNRGRPAQKTYTARGGGHHHHHNQLQKSATMGQIEKGSLVNKNDSLGAAGDVSSNLDDSKASQSSQNSGAGGHKQRRYPDRSYRRSSISGGSDSGATNTSTTTRGEKSQRGGRGGRGGQRGGGAASRANNRKASEPVDASVQQPTTIQENVEQKSTTGGEQKKIQKKEHHQQEQHQQKDVVVKDEKKEQAAKRETVCPEPTEVAAPKSIEDAAQATPKKNKKDKKKEKKREAKQTPLGNNKFSALLNCDT</sequence>
<accession>G0MVT6</accession>
<feature type="region of interest" description="Disordered" evidence="1">
    <location>
        <begin position="234"/>
        <end position="440"/>
    </location>
</feature>
<feature type="compositionally biased region" description="Low complexity" evidence="1">
    <location>
        <begin position="581"/>
        <end position="596"/>
    </location>
</feature>
<dbReference type="InParanoid" id="G0MVT6"/>
<evidence type="ECO:0000313" key="3">
    <source>
        <dbReference type="Proteomes" id="UP000008068"/>
    </source>
</evidence>
<gene>
    <name evidence="2" type="ORF">CAEBREN_24701</name>
</gene>
<dbReference type="eggNOG" id="ENOG502T0T0">
    <property type="taxonomic scope" value="Eukaryota"/>
</dbReference>
<dbReference type="HOGENOM" id="CLU_015506_0_0_1"/>
<feature type="compositionally biased region" description="Polar residues" evidence="1">
    <location>
        <begin position="477"/>
        <end position="492"/>
    </location>
</feature>
<feature type="compositionally biased region" description="Gly residues" evidence="1">
    <location>
        <begin position="711"/>
        <end position="724"/>
    </location>
</feature>
<dbReference type="AlphaFoldDB" id="G0MVT6"/>